<dbReference type="Gene3D" id="2.60.40.1240">
    <property type="match status" value="1"/>
</dbReference>
<keyword evidence="2" id="KW-0472">Membrane</keyword>
<reference evidence="4" key="1">
    <citation type="submission" date="2020-10" db="EMBL/GenBank/DDBJ databases">
        <title>Taxonomic study of unclassified bacteria belonging to the class Ktedonobacteria.</title>
        <authorList>
            <person name="Yabe S."/>
            <person name="Wang C.M."/>
            <person name="Zheng Y."/>
            <person name="Sakai Y."/>
            <person name="Cavaletti L."/>
            <person name="Monciardini P."/>
            <person name="Donadio S."/>
        </authorList>
    </citation>
    <scope>NUCLEOTIDE SEQUENCE</scope>
    <source>
        <strain evidence="4">ID150040</strain>
    </source>
</reference>
<dbReference type="InterPro" id="IPR029050">
    <property type="entry name" value="Immunoprotect_excell_Ig-like"/>
</dbReference>
<keyword evidence="1" id="KW-0732">Signal</keyword>
<keyword evidence="2" id="KW-0812">Transmembrane</keyword>
<accession>A0A8J3N1X4</accession>
<comment type="caution">
    <text evidence="4">The sequence shown here is derived from an EMBL/GenBank/DDBJ whole genome shotgun (WGS) entry which is preliminary data.</text>
</comment>
<proteinExistence type="predicted"/>
<dbReference type="EMBL" id="BNJK01000001">
    <property type="protein sequence ID" value="GHO92993.1"/>
    <property type="molecule type" value="Genomic_DNA"/>
</dbReference>
<evidence type="ECO:0000256" key="1">
    <source>
        <dbReference type="ARBA" id="ARBA00022729"/>
    </source>
</evidence>
<evidence type="ECO:0000313" key="5">
    <source>
        <dbReference type="Proteomes" id="UP000597444"/>
    </source>
</evidence>
<sequence length="206" mass="22315">MIVKFQGRIMLHRSPKVRFSPSSSLKKGRHWLWITALIIVFFVGYTVGSNIHPASPTPAITPTPTATQPVATPTPSEPAVHYKVGQKLQINGVWQVTVTAVHTSAGDQNAKPKPGNTFLLIDIEMKNISSQPQTVSSLSQYTLHDTVGQTYPPTPLSSAPTPDGTLQAGAQLKGTLTYEVPATIHAYILGFLPIEDGQPVLWDIQD</sequence>
<name>A0A8J3N1X4_9CHLR</name>
<keyword evidence="2" id="KW-1133">Transmembrane helix</keyword>
<evidence type="ECO:0000313" key="4">
    <source>
        <dbReference type="EMBL" id="GHO92993.1"/>
    </source>
</evidence>
<feature type="domain" description="DUF4352" evidence="3">
    <location>
        <begin position="82"/>
        <end position="190"/>
    </location>
</feature>
<organism evidence="4 5">
    <name type="scientific">Reticulibacter mediterranei</name>
    <dbReference type="NCBI Taxonomy" id="2778369"/>
    <lineage>
        <taxon>Bacteria</taxon>
        <taxon>Bacillati</taxon>
        <taxon>Chloroflexota</taxon>
        <taxon>Ktedonobacteria</taxon>
        <taxon>Ktedonobacterales</taxon>
        <taxon>Reticulibacteraceae</taxon>
        <taxon>Reticulibacter</taxon>
    </lineage>
</organism>
<dbReference type="Proteomes" id="UP000597444">
    <property type="component" value="Unassembled WGS sequence"/>
</dbReference>
<keyword evidence="5" id="KW-1185">Reference proteome</keyword>
<dbReference type="AlphaFoldDB" id="A0A8J3N1X4"/>
<dbReference type="Pfam" id="PF11611">
    <property type="entry name" value="DUF4352"/>
    <property type="match status" value="1"/>
</dbReference>
<dbReference type="InterPro" id="IPR029051">
    <property type="entry name" value="DUF4352"/>
</dbReference>
<gene>
    <name evidence="4" type="ORF">KSF_030410</name>
</gene>
<evidence type="ECO:0000256" key="2">
    <source>
        <dbReference type="SAM" id="Phobius"/>
    </source>
</evidence>
<feature type="transmembrane region" description="Helical" evidence="2">
    <location>
        <begin position="31"/>
        <end position="48"/>
    </location>
</feature>
<protein>
    <recommendedName>
        <fullName evidence="3">DUF4352 domain-containing protein</fullName>
    </recommendedName>
</protein>
<evidence type="ECO:0000259" key="3">
    <source>
        <dbReference type="Pfam" id="PF11611"/>
    </source>
</evidence>